<evidence type="ECO:0000256" key="4">
    <source>
        <dbReference type="ARBA" id="ARBA00023015"/>
    </source>
</evidence>
<evidence type="ECO:0000256" key="9">
    <source>
        <dbReference type="SAM" id="MobiDB-lite"/>
    </source>
</evidence>
<reference evidence="11" key="2">
    <citation type="submission" date="2015-03" db="UniProtKB">
        <authorList>
            <consortium name="EnsemblPlants"/>
        </authorList>
    </citation>
    <scope>IDENTIFICATION</scope>
</reference>
<protein>
    <recommendedName>
        <fullName evidence="8">Auxin-responsive protein</fullName>
    </recommendedName>
</protein>
<reference evidence="11 12" key="1">
    <citation type="journal article" date="2014" name="Genome Biol.">
        <title>Transcriptome and methylome profiling reveals relics of genome dominance in the mesopolyploid Brassica oleracea.</title>
        <authorList>
            <person name="Parkin I.A."/>
            <person name="Koh C."/>
            <person name="Tang H."/>
            <person name="Robinson S.J."/>
            <person name="Kagale S."/>
            <person name="Clarke W.E."/>
            <person name="Town C.D."/>
            <person name="Nixon J."/>
            <person name="Krishnakumar V."/>
            <person name="Bidwell S.L."/>
            <person name="Denoeud F."/>
            <person name="Belcram H."/>
            <person name="Links M.G."/>
            <person name="Just J."/>
            <person name="Clarke C."/>
            <person name="Bender T."/>
            <person name="Huebert T."/>
            <person name="Mason A.S."/>
            <person name="Pires J.C."/>
            <person name="Barker G."/>
            <person name="Moore J."/>
            <person name="Walley P.G."/>
            <person name="Manoli S."/>
            <person name="Batley J."/>
            <person name="Edwards D."/>
            <person name="Nelson M.N."/>
            <person name="Wang X."/>
            <person name="Paterson A.H."/>
            <person name="King G."/>
            <person name="Bancroft I."/>
            <person name="Chalhoub B."/>
            <person name="Sharpe A.G."/>
        </authorList>
    </citation>
    <scope>NUCLEOTIDE SEQUENCE</scope>
    <source>
        <strain evidence="11 12">cv. TO1000</strain>
    </source>
</reference>
<dbReference type="GO" id="GO:0005634">
    <property type="term" value="C:nucleus"/>
    <property type="evidence" value="ECO:0007669"/>
    <property type="project" value="UniProtKB-SubCell"/>
</dbReference>
<accession>A0A0D3DZ01</accession>
<dbReference type="PANTHER" id="PTHR31734:SF166">
    <property type="entry name" value="AUXIN-RESPONSIVE PROTEIN"/>
    <property type="match status" value="1"/>
</dbReference>
<evidence type="ECO:0000259" key="10">
    <source>
        <dbReference type="PROSITE" id="PS51745"/>
    </source>
</evidence>
<keyword evidence="3 8" id="KW-0678">Repressor</keyword>
<keyword evidence="4 8" id="KW-0805">Transcription regulation</keyword>
<dbReference type="InterPro" id="IPR033389">
    <property type="entry name" value="AUX/IAA_dom"/>
</dbReference>
<feature type="domain" description="PB1" evidence="10">
    <location>
        <begin position="119"/>
        <end position="212"/>
    </location>
</feature>
<feature type="region of interest" description="Disordered" evidence="9">
    <location>
        <begin position="40"/>
        <end position="84"/>
    </location>
</feature>
<dbReference type="GO" id="GO:0006355">
    <property type="term" value="P:regulation of DNA-templated transcription"/>
    <property type="evidence" value="ECO:0007669"/>
    <property type="project" value="InterPro"/>
</dbReference>
<dbReference type="GO" id="GO:0009734">
    <property type="term" value="P:auxin-activated signaling pathway"/>
    <property type="evidence" value="ECO:0007669"/>
    <property type="project" value="UniProtKB-UniRule"/>
</dbReference>
<keyword evidence="7 8" id="KW-0927">Auxin signaling pathway</keyword>
<comment type="subunit">
    <text evidence="8">Homodimers and heterodimers.</text>
</comment>
<dbReference type="Pfam" id="PF02309">
    <property type="entry name" value="AUX_IAA"/>
    <property type="match status" value="1"/>
</dbReference>
<dbReference type="STRING" id="109376.A0A0D3DZ01"/>
<dbReference type="PANTHER" id="PTHR31734">
    <property type="entry name" value="AUXIN-RESPONSIVE PROTEIN IAA17"/>
    <property type="match status" value="1"/>
</dbReference>
<dbReference type="PROSITE" id="PS51745">
    <property type="entry name" value="PB1"/>
    <property type="match status" value="1"/>
</dbReference>
<evidence type="ECO:0000313" key="11">
    <source>
        <dbReference type="EnsemblPlants" id="Bo8g115480.1"/>
    </source>
</evidence>
<dbReference type="InterPro" id="IPR053793">
    <property type="entry name" value="PB1-like"/>
</dbReference>
<dbReference type="Gramene" id="Bo8g115480.1">
    <property type="protein sequence ID" value="Bo8g115480.1"/>
    <property type="gene ID" value="Bo8g115480"/>
</dbReference>
<proteinExistence type="inferred from homology"/>
<name>A0A0D3DZ01_BRAOL</name>
<dbReference type="eggNOG" id="ENOG502R8MA">
    <property type="taxonomic scope" value="Eukaryota"/>
</dbReference>
<comment type="subcellular location">
    <subcellularLocation>
        <location evidence="1 8">Nucleus</location>
    </subcellularLocation>
</comment>
<sequence length="344" mass="38191">MRGGSEFELGKTNLLPAESELELGLGLSLSSGAWRERGRILTAKDFPSVGSKRAAADSSSSHHGASPPRSSSQVVGWPPVGSHRMNSLANKQAVKAEQGEAKKKVMKEDEPKDVSVKGSGFVKVNKDGVGIGRKVDVRAHSSYENLAQTLEEMFFGRTGTTSMEKVKPLRLLDGSSEFVLTYEDKEGDWMLVGDVPWRMFITSVKRLRIMGTSEASGLESSCFCITLPFLFVSFVHRTINPLINAAQLRYIKEAEEIRLAMQPLDLIKRVREIEQEGTGGQETELEKDVKQNTAVDLSKRLKEFRLLNDASSLKALEEWRKRKMERARQRDLEKTGGLSSSKTS</sequence>
<evidence type="ECO:0000313" key="12">
    <source>
        <dbReference type="Proteomes" id="UP000032141"/>
    </source>
</evidence>
<evidence type="ECO:0000256" key="7">
    <source>
        <dbReference type="ARBA" id="ARBA00023294"/>
    </source>
</evidence>
<keyword evidence="5 8" id="KW-0804">Transcription</keyword>
<keyword evidence="6 8" id="KW-0539">Nucleus</keyword>
<keyword evidence="12" id="KW-1185">Reference proteome</keyword>
<organism evidence="11 12">
    <name type="scientific">Brassica oleracea var. oleracea</name>
    <dbReference type="NCBI Taxonomy" id="109376"/>
    <lineage>
        <taxon>Eukaryota</taxon>
        <taxon>Viridiplantae</taxon>
        <taxon>Streptophyta</taxon>
        <taxon>Embryophyta</taxon>
        <taxon>Tracheophyta</taxon>
        <taxon>Spermatophyta</taxon>
        <taxon>Magnoliopsida</taxon>
        <taxon>eudicotyledons</taxon>
        <taxon>Gunneridae</taxon>
        <taxon>Pentapetalae</taxon>
        <taxon>rosids</taxon>
        <taxon>malvids</taxon>
        <taxon>Brassicales</taxon>
        <taxon>Brassicaceae</taxon>
        <taxon>Brassiceae</taxon>
        <taxon>Brassica</taxon>
    </lineage>
</organism>
<comment type="similarity">
    <text evidence="2 8">Belongs to the Aux/IAA family.</text>
</comment>
<feature type="compositionally biased region" description="Low complexity" evidence="9">
    <location>
        <begin position="50"/>
        <end position="72"/>
    </location>
</feature>
<dbReference type="Proteomes" id="UP000032141">
    <property type="component" value="Chromosome C8"/>
</dbReference>
<dbReference type="Gene3D" id="3.10.20.90">
    <property type="entry name" value="Phosphatidylinositol 3-kinase Catalytic Subunit, Chain A, domain 1"/>
    <property type="match status" value="1"/>
</dbReference>
<dbReference type="HOGENOM" id="CLU_898205_0_0_1"/>
<evidence type="ECO:0000256" key="3">
    <source>
        <dbReference type="ARBA" id="ARBA00022491"/>
    </source>
</evidence>
<evidence type="ECO:0000256" key="5">
    <source>
        <dbReference type="ARBA" id="ARBA00023163"/>
    </source>
</evidence>
<evidence type="ECO:0000256" key="8">
    <source>
        <dbReference type="RuleBase" id="RU004549"/>
    </source>
</evidence>
<dbReference type="SUPFAM" id="SSF54277">
    <property type="entry name" value="CAD &amp; PB1 domains"/>
    <property type="match status" value="1"/>
</dbReference>
<dbReference type="InterPro" id="IPR003311">
    <property type="entry name" value="AUX_IAA"/>
</dbReference>
<dbReference type="AlphaFoldDB" id="A0A0D3DZ01"/>
<evidence type="ECO:0000256" key="6">
    <source>
        <dbReference type="ARBA" id="ARBA00023242"/>
    </source>
</evidence>
<dbReference type="EnsemblPlants" id="Bo8g115480.1">
    <property type="protein sequence ID" value="Bo8g115480.1"/>
    <property type="gene ID" value="Bo8g115480"/>
</dbReference>
<dbReference type="FunFam" id="3.10.20.90:FF:000078">
    <property type="entry name" value="Auxin-responsive protein"/>
    <property type="match status" value="1"/>
</dbReference>
<evidence type="ECO:0000256" key="2">
    <source>
        <dbReference type="ARBA" id="ARBA00006728"/>
    </source>
</evidence>
<dbReference type="OMA" id="SSCFCIT"/>
<comment type="function">
    <text evidence="8">Aux/IAA proteins are short-lived transcriptional factors that function as repressors of early auxin response genes at low auxin concentrations.</text>
</comment>
<evidence type="ECO:0000256" key="1">
    <source>
        <dbReference type="ARBA" id="ARBA00004123"/>
    </source>
</evidence>